<evidence type="ECO:0000313" key="1">
    <source>
        <dbReference type="EMBL" id="KAH9630367.1"/>
    </source>
</evidence>
<dbReference type="AlphaFoldDB" id="A0A922M601"/>
<organism evidence="1 2">
    <name type="scientific">Spodoptera exigua</name>
    <name type="common">Beet armyworm</name>
    <name type="synonym">Noctua fulgens</name>
    <dbReference type="NCBI Taxonomy" id="7107"/>
    <lineage>
        <taxon>Eukaryota</taxon>
        <taxon>Metazoa</taxon>
        <taxon>Ecdysozoa</taxon>
        <taxon>Arthropoda</taxon>
        <taxon>Hexapoda</taxon>
        <taxon>Insecta</taxon>
        <taxon>Pterygota</taxon>
        <taxon>Neoptera</taxon>
        <taxon>Endopterygota</taxon>
        <taxon>Lepidoptera</taxon>
        <taxon>Glossata</taxon>
        <taxon>Ditrysia</taxon>
        <taxon>Noctuoidea</taxon>
        <taxon>Noctuidae</taxon>
        <taxon>Amphipyrinae</taxon>
        <taxon>Spodoptera</taxon>
    </lineage>
</organism>
<comment type="caution">
    <text evidence="1">The sequence shown here is derived from an EMBL/GenBank/DDBJ whole genome shotgun (WGS) entry which is preliminary data.</text>
</comment>
<protein>
    <submittedName>
        <fullName evidence="1">Uncharacterized protein</fullName>
    </submittedName>
</protein>
<gene>
    <name evidence="1" type="ORF">HF086_004500</name>
</gene>
<proteinExistence type="predicted"/>
<name>A0A922M601_SPOEX</name>
<accession>A0A922M601</accession>
<dbReference type="Proteomes" id="UP000814243">
    <property type="component" value="Unassembled WGS sequence"/>
</dbReference>
<reference evidence="1" key="1">
    <citation type="journal article" date="2021" name="G3 (Bethesda)">
        <title>Genome and transcriptome analysis of the beet armyworm Spodoptera exigua reveals targets for pest control. .</title>
        <authorList>
            <person name="Simon S."/>
            <person name="Breeschoten T."/>
            <person name="Jansen H.J."/>
            <person name="Dirks R.P."/>
            <person name="Schranz M.E."/>
            <person name="Ros V.I.D."/>
        </authorList>
    </citation>
    <scope>NUCLEOTIDE SEQUENCE</scope>
    <source>
        <strain evidence="1">TB_SE_WUR_2020</strain>
    </source>
</reference>
<dbReference type="EMBL" id="JACEFF010000826">
    <property type="protein sequence ID" value="KAH9630367.1"/>
    <property type="molecule type" value="Genomic_DNA"/>
</dbReference>
<evidence type="ECO:0000313" key="2">
    <source>
        <dbReference type="Proteomes" id="UP000814243"/>
    </source>
</evidence>
<sequence length="350" mass="39313">MAGDYYQQLISAPGSPAVPNEKFAEMINWTNSRVNRPLPKCQWGPQIKPIELNNDTYLELVASMENILRRLLISLSYDSISNFLEFHNFSQNTNTNSSLYEVYQSFTPVIYRSSSTCVGLTLELLRRWRCLSFTFPELVWAMAPLSCEESAPGVLADAEGTTGPHQLLVPDKEHLMAGVQITIHKRPGLLLGDPGYHVARIITVMVDEQHPHTGRVNIESQLTRQSDSSQDSISETFEESLEYRGSAANFFDSSVCVSKLDISVPQPGTSRGQPGVAMREEIQEYVSITDSESSIDSETPNPGSVCDAVTKARVERWLDQCEAALAKQNRRWCWCCQWVSDKDCRQLKHS</sequence>